<keyword evidence="1 6" id="KW-0963">Cytoplasm</keyword>
<dbReference type="GO" id="GO:0052916">
    <property type="term" value="F:23S rRNA (guanine(1835)-N(2))-methyltransferase activity"/>
    <property type="evidence" value="ECO:0007669"/>
    <property type="project" value="UniProtKB-EC"/>
</dbReference>
<keyword evidence="4 6" id="KW-0808">Transferase</keyword>
<sequence>MRTPFGEARLARYPLRRRETLRAWDAADEYLLDELAGLGLGEGTRLLILNDSFGALAVSLAALAPSSQGDSYTAHWSLRENLLANGWPTDSVRVMTPLDGHRGEYDLVLVRVPKTLSLLEEQLLRLKPHLHGASRVIGLGMARQIHTSTLALFEAIVGPTHTSLARKKARLIFSRPDPGRVARPSPYPSCYPLEGRGYRICNHAGVFSRERLDIGTRLLLGHIPADPGLGDIVDLGCGNGVLGLLAAEANPRARLHFTDESYLALASARDNYQRCGSGGPAEFLATDCLMGLAPESADLILCNPPFHQQQTVGDFIAWRMFRQAGEVLRRGGALRIVGNRHLNYHVKLKRLFGNLRQVAANPKFVVLEAIRE</sequence>
<evidence type="ECO:0000256" key="1">
    <source>
        <dbReference type="ARBA" id="ARBA00022490"/>
    </source>
</evidence>
<evidence type="ECO:0000256" key="5">
    <source>
        <dbReference type="ARBA" id="ARBA00022691"/>
    </source>
</evidence>
<keyword evidence="2 6" id="KW-0698">rRNA processing</keyword>
<evidence type="ECO:0000256" key="4">
    <source>
        <dbReference type="ARBA" id="ARBA00022679"/>
    </source>
</evidence>
<dbReference type="Gene3D" id="3.40.50.150">
    <property type="entry name" value="Vaccinia Virus protein VP39"/>
    <property type="match status" value="2"/>
</dbReference>
<dbReference type="GO" id="GO:0005737">
    <property type="term" value="C:cytoplasm"/>
    <property type="evidence" value="ECO:0007669"/>
    <property type="project" value="UniProtKB-SubCell"/>
</dbReference>
<protein>
    <recommendedName>
        <fullName evidence="6">Ribosomal RNA large subunit methyltransferase G</fullName>
        <ecNumber evidence="6">2.1.1.174</ecNumber>
    </recommendedName>
    <alternativeName>
        <fullName evidence="6">23S rRNA m2G1835 methyltransferase</fullName>
    </alternativeName>
    <alternativeName>
        <fullName evidence="6">rRNA (guanine-N(2)-)-methyltransferase RlmG</fullName>
    </alternativeName>
</protein>
<evidence type="ECO:0000256" key="2">
    <source>
        <dbReference type="ARBA" id="ARBA00022552"/>
    </source>
</evidence>
<evidence type="ECO:0000259" key="7">
    <source>
        <dbReference type="Pfam" id="PF05175"/>
    </source>
</evidence>
<feature type="domain" description="RlmG N-terminal" evidence="8">
    <location>
        <begin position="3"/>
        <end position="177"/>
    </location>
</feature>
<comment type="function">
    <text evidence="6">Specifically methylates the guanine in position 1835 (m2G1835) of 23S rRNA.</text>
</comment>
<dbReference type="InterPro" id="IPR058679">
    <property type="entry name" value="RlmG_N"/>
</dbReference>
<keyword evidence="5 6" id="KW-0949">S-adenosyl-L-methionine</keyword>
<comment type="subcellular location">
    <subcellularLocation>
        <location evidence="6">Cytoplasm</location>
    </subcellularLocation>
</comment>
<comment type="catalytic activity">
    <reaction evidence="6">
        <text>guanosine(1835) in 23S rRNA + S-adenosyl-L-methionine = N(2)-methylguanosine(1835) in 23S rRNA + S-adenosyl-L-homocysteine + H(+)</text>
        <dbReference type="Rhea" id="RHEA:42744"/>
        <dbReference type="Rhea" id="RHEA-COMP:10217"/>
        <dbReference type="Rhea" id="RHEA-COMP:10218"/>
        <dbReference type="ChEBI" id="CHEBI:15378"/>
        <dbReference type="ChEBI" id="CHEBI:57856"/>
        <dbReference type="ChEBI" id="CHEBI:59789"/>
        <dbReference type="ChEBI" id="CHEBI:74269"/>
        <dbReference type="ChEBI" id="CHEBI:74481"/>
        <dbReference type="EC" id="2.1.1.174"/>
    </reaction>
</comment>
<evidence type="ECO:0000313" key="10">
    <source>
        <dbReference type="Proteomes" id="UP000250928"/>
    </source>
</evidence>
<comment type="caution">
    <text evidence="9">The sequence shown here is derived from an EMBL/GenBank/DDBJ whole genome shotgun (WGS) entry which is preliminary data.</text>
</comment>
<keyword evidence="3 6" id="KW-0489">Methyltransferase</keyword>
<organism evidence="9 10">
    <name type="scientific">Candidatus Sedimenticola endophacoides</name>
    <dbReference type="NCBI Taxonomy" id="2548426"/>
    <lineage>
        <taxon>Bacteria</taxon>
        <taxon>Pseudomonadati</taxon>
        <taxon>Pseudomonadota</taxon>
        <taxon>Gammaproteobacteria</taxon>
        <taxon>Chromatiales</taxon>
        <taxon>Sedimenticolaceae</taxon>
        <taxon>Sedimenticola</taxon>
    </lineage>
</organism>
<dbReference type="InterPro" id="IPR029063">
    <property type="entry name" value="SAM-dependent_MTases_sf"/>
</dbReference>
<dbReference type="EMBL" id="PQCO01000133">
    <property type="protein sequence ID" value="PUE04250.1"/>
    <property type="molecule type" value="Genomic_DNA"/>
</dbReference>
<dbReference type="InterPro" id="IPR017237">
    <property type="entry name" value="RLMG"/>
</dbReference>
<dbReference type="PANTHER" id="PTHR47816">
    <property type="entry name" value="RIBOSOMAL RNA SMALL SUBUNIT METHYLTRANSFERASE C"/>
    <property type="match status" value="1"/>
</dbReference>
<dbReference type="GO" id="GO:0003676">
    <property type="term" value="F:nucleic acid binding"/>
    <property type="evidence" value="ECO:0007669"/>
    <property type="project" value="InterPro"/>
</dbReference>
<gene>
    <name evidence="6" type="primary">rlmG</name>
    <name evidence="9" type="ORF">C3L24_03525</name>
</gene>
<evidence type="ECO:0000256" key="3">
    <source>
        <dbReference type="ARBA" id="ARBA00022603"/>
    </source>
</evidence>
<evidence type="ECO:0000256" key="6">
    <source>
        <dbReference type="HAMAP-Rule" id="MF_01859"/>
    </source>
</evidence>
<feature type="domain" description="Methyltransferase small" evidence="7">
    <location>
        <begin position="198"/>
        <end position="367"/>
    </location>
</feature>
<dbReference type="SUPFAM" id="SSF53335">
    <property type="entry name" value="S-adenosyl-L-methionine-dependent methyltransferases"/>
    <property type="match status" value="1"/>
</dbReference>
<dbReference type="PIRSF" id="PIRSF037565">
    <property type="entry name" value="RRNA_m2G_Mtase_RsmD_prd"/>
    <property type="match status" value="1"/>
</dbReference>
<comment type="similarity">
    <text evidence="6">Belongs to the methyltransferase superfamily. RlmG family.</text>
</comment>
<dbReference type="PROSITE" id="PS00092">
    <property type="entry name" value="N6_MTASE"/>
    <property type="match status" value="1"/>
</dbReference>
<dbReference type="InterPro" id="IPR007848">
    <property type="entry name" value="Small_mtfrase_dom"/>
</dbReference>
<dbReference type="CDD" id="cd02440">
    <property type="entry name" value="AdoMet_MTases"/>
    <property type="match status" value="1"/>
</dbReference>
<dbReference type="Pfam" id="PF05175">
    <property type="entry name" value="MTS"/>
    <property type="match status" value="1"/>
</dbReference>
<dbReference type="AlphaFoldDB" id="A0A6N4DWE9"/>
<name>A0A6N4DWE9_9GAMM</name>
<evidence type="ECO:0000259" key="8">
    <source>
        <dbReference type="Pfam" id="PF26049"/>
    </source>
</evidence>
<reference evidence="9 10" key="1">
    <citation type="submission" date="2018-01" db="EMBL/GenBank/DDBJ databases">
        <title>Novel co-symbiosis in the lucinid bivalve Phacoides pectinatus.</title>
        <authorList>
            <person name="Lim S.J."/>
            <person name="Davis B.G."/>
            <person name="Gill D.E."/>
            <person name="Engel A.S."/>
            <person name="Anderson L.C."/>
            <person name="Campbell B.J."/>
        </authorList>
    </citation>
    <scope>NUCLEOTIDE SEQUENCE [LARGE SCALE GENOMIC DNA]</scope>
    <source>
        <strain evidence="9">N3_P5</strain>
    </source>
</reference>
<dbReference type="PANTHER" id="PTHR47816:SF5">
    <property type="entry name" value="RIBOSOMAL RNA LARGE SUBUNIT METHYLTRANSFERASE G"/>
    <property type="match status" value="1"/>
</dbReference>
<dbReference type="EC" id="2.1.1.174" evidence="6"/>
<dbReference type="HAMAP" id="MF_01859">
    <property type="entry name" value="23SrRNA_methyltr_G"/>
    <property type="match status" value="1"/>
</dbReference>
<proteinExistence type="inferred from homology"/>
<dbReference type="InterPro" id="IPR046977">
    <property type="entry name" value="RsmC/RlmG"/>
</dbReference>
<dbReference type="Pfam" id="PF26049">
    <property type="entry name" value="RLMG_N"/>
    <property type="match status" value="1"/>
</dbReference>
<evidence type="ECO:0000313" key="9">
    <source>
        <dbReference type="EMBL" id="PUE04250.1"/>
    </source>
</evidence>
<dbReference type="InterPro" id="IPR002052">
    <property type="entry name" value="DNA_methylase_N6_adenine_CS"/>
</dbReference>
<dbReference type="Proteomes" id="UP000250928">
    <property type="component" value="Unassembled WGS sequence"/>
</dbReference>
<accession>A0A6N4DWE9</accession>